<feature type="compositionally biased region" description="Basic and acidic residues" evidence="8">
    <location>
        <begin position="102"/>
        <end position="111"/>
    </location>
</feature>
<dbReference type="InterPro" id="IPR051446">
    <property type="entry name" value="HTH_trans_reg/aminotransferase"/>
</dbReference>
<keyword evidence="3 10" id="KW-0808">Transferase</keyword>
<evidence type="ECO:0000313" key="10">
    <source>
        <dbReference type="EMBL" id="MFB9753670.1"/>
    </source>
</evidence>
<feature type="domain" description="HTH gntR-type" evidence="9">
    <location>
        <begin position="13"/>
        <end position="81"/>
    </location>
</feature>
<dbReference type="GO" id="GO:0008483">
    <property type="term" value="F:transaminase activity"/>
    <property type="evidence" value="ECO:0007669"/>
    <property type="project" value="UniProtKB-KW"/>
</dbReference>
<dbReference type="PROSITE" id="PS50949">
    <property type="entry name" value="HTH_GNTR"/>
    <property type="match status" value="1"/>
</dbReference>
<evidence type="ECO:0000313" key="11">
    <source>
        <dbReference type="Proteomes" id="UP001589619"/>
    </source>
</evidence>
<keyword evidence="6" id="KW-0238">DNA-binding</keyword>
<evidence type="ECO:0000256" key="3">
    <source>
        <dbReference type="ARBA" id="ARBA00022576"/>
    </source>
</evidence>
<gene>
    <name evidence="10" type="ORF">ACFFNY_19050</name>
</gene>
<dbReference type="CDD" id="cd07377">
    <property type="entry name" value="WHTH_GntR"/>
    <property type="match status" value="1"/>
</dbReference>
<comment type="cofactor">
    <cofactor evidence="1">
        <name>pyridoxal 5'-phosphate</name>
        <dbReference type="ChEBI" id="CHEBI:597326"/>
    </cofactor>
</comment>
<dbReference type="SUPFAM" id="SSF46785">
    <property type="entry name" value="Winged helix' DNA-binding domain"/>
    <property type="match status" value="1"/>
</dbReference>
<organism evidence="10 11">
    <name type="scientific">Paenibacillus hodogayensis</name>
    <dbReference type="NCBI Taxonomy" id="279208"/>
    <lineage>
        <taxon>Bacteria</taxon>
        <taxon>Bacillati</taxon>
        <taxon>Bacillota</taxon>
        <taxon>Bacilli</taxon>
        <taxon>Bacillales</taxon>
        <taxon>Paenibacillaceae</taxon>
        <taxon>Paenibacillus</taxon>
    </lineage>
</organism>
<dbReference type="SUPFAM" id="SSF53383">
    <property type="entry name" value="PLP-dependent transferases"/>
    <property type="match status" value="1"/>
</dbReference>
<dbReference type="Gene3D" id="1.10.10.10">
    <property type="entry name" value="Winged helix-like DNA-binding domain superfamily/Winged helix DNA-binding domain"/>
    <property type="match status" value="1"/>
</dbReference>
<dbReference type="CDD" id="cd00609">
    <property type="entry name" value="AAT_like"/>
    <property type="match status" value="1"/>
</dbReference>
<feature type="region of interest" description="Disordered" evidence="8">
    <location>
        <begin position="86"/>
        <end position="127"/>
    </location>
</feature>
<dbReference type="Proteomes" id="UP001589619">
    <property type="component" value="Unassembled WGS sequence"/>
</dbReference>
<dbReference type="PANTHER" id="PTHR46577:SF1">
    <property type="entry name" value="HTH-TYPE TRANSCRIPTIONAL REGULATORY PROTEIN GABR"/>
    <property type="match status" value="1"/>
</dbReference>
<evidence type="ECO:0000256" key="2">
    <source>
        <dbReference type="ARBA" id="ARBA00005384"/>
    </source>
</evidence>
<dbReference type="EMBL" id="JBHMAG010000013">
    <property type="protein sequence ID" value="MFB9753670.1"/>
    <property type="molecule type" value="Genomic_DNA"/>
</dbReference>
<dbReference type="PRINTS" id="PR00035">
    <property type="entry name" value="HTHGNTR"/>
</dbReference>
<evidence type="ECO:0000256" key="7">
    <source>
        <dbReference type="ARBA" id="ARBA00023163"/>
    </source>
</evidence>
<dbReference type="PANTHER" id="PTHR46577">
    <property type="entry name" value="HTH-TYPE TRANSCRIPTIONAL REGULATORY PROTEIN GABR"/>
    <property type="match status" value="1"/>
</dbReference>
<evidence type="ECO:0000259" key="9">
    <source>
        <dbReference type="PROSITE" id="PS50949"/>
    </source>
</evidence>
<name>A0ABV5VZH2_9BACL</name>
<dbReference type="Pfam" id="PF00155">
    <property type="entry name" value="Aminotran_1_2"/>
    <property type="match status" value="1"/>
</dbReference>
<evidence type="ECO:0000256" key="5">
    <source>
        <dbReference type="ARBA" id="ARBA00023015"/>
    </source>
</evidence>
<dbReference type="RefSeq" id="WP_344914748.1">
    <property type="nucleotide sequence ID" value="NZ_BAAAYO010000014.1"/>
</dbReference>
<keyword evidence="4" id="KW-0663">Pyridoxal phosphate</keyword>
<keyword evidence="7" id="KW-0804">Transcription</keyword>
<evidence type="ECO:0000256" key="8">
    <source>
        <dbReference type="SAM" id="MobiDB-lite"/>
    </source>
</evidence>
<dbReference type="InterPro" id="IPR004839">
    <property type="entry name" value="Aminotransferase_I/II_large"/>
</dbReference>
<dbReference type="InterPro" id="IPR036388">
    <property type="entry name" value="WH-like_DNA-bd_sf"/>
</dbReference>
<reference evidence="10 11" key="1">
    <citation type="submission" date="2024-09" db="EMBL/GenBank/DDBJ databases">
        <authorList>
            <person name="Sun Q."/>
            <person name="Mori K."/>
        </authorList>
    </citation>
    <scope>NUCLEOTIDE SEQUENCE [LARGE SCALE GENOMIC DNA]</scope>
    <source>
        <strain evidence="10 11">JCM 12520</strain>
    </source>
</reference>
<sequence>MELLPLLDPNSAEPLYGQLYRHIRAEIEAGRLAPGSRLPSVRKLAAHLGVSRTPVEDAYQQLLAEGYAESKPRSGLTVRAYEPDFGKARHPASRSGAVLPDRGSERQRPDRTLPAPGSPVFSASPEAAGPSGTIDFSYGDVDLSHFPFALWKKLLGTCFLPEHRDLFRYGDPLGEIGFRRALADYAYRARAVLCPPERMVVGAGTHHSMEQLCRLLRETPYGPGATAFAAEQAMSDGLAAIMRQHGYRLAPLRLEEDGICIEDLYESGATIVYTTPSHQFPYGMVMSIGKRRRLLKWAADVGGLIVEDDYDGEFRYAGRPIPSLQGLDAAASFVVYMGTFSRALAPAFRLSYTALPPALAESAQAALHPFDRLASPLHQRTLELFMTNGHMQRHIRKMRSVYQRKSAALLAAIKDGLEPHFRVEGGSAGLHVLLEPDDGRSEASLMESALDAGVRVYPTSVYRTESRTDEPAAVLLGFGGLDEQHIQEGVHRLAHAWNRG</sequence>
<dbReference type="InterPro" id="IPR015421">
    <property type="entry name" value="PyrdxlP-dep_Trfase_major"/>
</dbReference>
<comment type="similarity">
    <text evidence="2">In the C-terminal section; belongs to the class-I pyridoxal-phosphate-dependent aminotransferase family.</text>
</comment>
<dbReference type="InterPro" id="IPR036390">
    <property type="entry name" value="WH_DNA-bd_sf"/>
</dbReference>
<keyword evidence="5" id="KW-0805">Transcription regulation</keyword>
<proteinExistence type="inferred from homology"/>
<dbReference type="Gene3D" id="3.40.640.10">
    <property type="entry name" value="Type I PLP-dependent aspartate aminotransferase-like (Major domain)"/>
    <property type="match status" value="1"/>
</dbReference>
<dbReference type="SMART" id="SM00345">
    <property type="entry name" value="HTH_GNTR"/>
    <property type="match status" value="1"/>
</dbReference>
<dbReference type="Pfam" id="PF00392">
    <property type="entry name" value="GntR"/>
    <property type="match status" value="1"/>
</dbReference>
<protein>
    <submittedName>
        <fullName evidence="10">PLP-dependent aminotransferase family protein</fullName>
    </submittedName>
</protein>
<evidence type="ECO:0000256" key="6">
    <source>
        <dbReference type="ARBA" id="ARBA00023125"/>
    </source>
</evidence>
<comment type="caution">
    <text evidence="10">The sequence shown here is derived from an EMBL/GenBank/DDBJ whole genome shotgun (WGS) entry which is preliminary data.</text>
</comment>
<keyword evidence="3 10" id="KW-0032">Aminotransferase</keyword>
<evidence type="ECO:0000256" key="4">
    <source>
        <dbReference type="ARBA" id="ARBA00022898"/>
    </source>
</evidence>
<accession>A0ABV5VZH2</accession>
<keyword evidence="11" id="KW-1185">Reference proteome</keyword>
<dbReference type="InterPro" id="IPR000524">
    <property type="entry name" value="Tscrpt_reg_HTH_GntR"/>
</dbReference>
<evidence type="ECO:0000256" key="1">
    <source>
        <dbReference type="ARBA" id="ARBA00001933"/>
    </source>
</evidence>
<dbReference type="InterPro" id="IPR015424">
    <property type="entry name" value="PyrdxlP-dep_Trfase"/>
</dbReference>